<accession>A0A914VV74</accession>
<keyword evidence="1" id="KW-0540">Nuclease</keyword>
<evidence type="ECO:0000256" key="1">
    <source>
        <dbReference type="ARBA" id="ARBA00022722"/>
    </source>
</evidence>
<dbReference type="WBParaSite" id="PSAMB.scaffold2575size22459.g18310.t1">
    <property type="protein sequence ID" value="PSAMB.scaffold2575size22459.g18310.t1"/>
    <property type="gene ID" value="PSAMB.scaffold2575size22459.g18310"/>
</dbReference>
<proteinExistence type="predicted"/>
<evidence type="ECO:0000313" key="2">
    <source>
        <dbReference type="Proteomes" id="UP000887566"/>
    </source>
</evidence>
<dbReference type="InterPro" id="IPR022894">
    <property type="entry name" value="Oligoribonuclease"/>
</dbReference>
<dbReference type="GO" id="GO:0000175">
    <property type="term" value="F:3'-5'-RNA exonuclease activity"/>
    <property type="evidence" value="ECO:0007669"/>
    <property type="project" value="InterPro"/>
</dbReference>
<evidence type="ECO:0000313" key="3">
    <source>
        <dbReference type="WBParaSite" id="PSAMB.scaffold2575size22459.g18310.t1"/>
    </source>
</evidence>
<organism evidence="2 3">
    <name type="scientific">Plectus sambesii</name>
    <dbReference type="NCBI Taxonomy" id="2011161"/>
    <lineage>
        <taxon>Eukaryota</taxon>
        <taxon>Metazoa</taxon>
        <taxon>Ecdysozoa</taxon>
        <taxon>Nematoda</taxon>
        <taxon>Chromadorea</taxon>
        <taxon>Plectida</taxon>
        <taxon>Plectina</taxon>
        <taxon>Plectoidea</taxon>
        <taxon>Plectidae</taxon>
        <taxon>Plectus</taxon>
    </lineage>
</organism>
<reference evidence="3" key="1">
    <citation type="submission" date="2022-11" db="UniProtKB">
        <authorList>
            <consortium name="WormBaseParasite"/>
        </authorList>
    </citation>
    <scope>IDENTIFICATION</scope>
</reference>
<sequence length="194" mass="22056">MDETTKYGQQYLSTTIRTADGETLVFLMNEKPNKSAQTTLDILKEELADADRASGRPDVAHHILLQIKSTMSDRAATEILFNKLFQAYKEEICPKVIGNWTALNGNEKLAWTQVENFFCSLHLLANFAEIISECMLEHEAGVAMPEQLGSLIDQTGFQSNEAGVYRVIRTVAKCFARRGSEFGLYQQWRLFWEH</sequence>
<dbReference type="PANTHER" id="PTHR11046:SF25">
    <property type="match status" value="1"/>
</dbReference>
<keyword evidence="1" id="KW-0378">Hydrolase</keyword>
<protein>
    <submittedName>
        <fullName evidence="3">Uncharacterized protein</fullName>
    </submittedName>
</protein>
<dbReference type="AlphaFoldDB" id="A0A914VV74"/>
<dbReference type="Proteomes" id="UP000887566">
    <property type="component" value="Unplaced"/>
</dbReference>
<keyword evidence="2" id="KW-1185">Reference proteome</keyword>
<name>A0A914VV74_9BILA</name>
<dbReference type="PANTHER" id="PTHR11046">
    <property type="entry name" value="OLIGORIBONUCLEASE, MITOCHONDRIAL"/>
    <property type="match status" value="1"/>
</dbReference>